<sequence length="77" mass="8791">MSTADTNPKGRVLNMKEIAEMTRIPQGTLRYYRHQRRGPVLFKQGRCLVAYEADVRAWMAEQYAAGREHYASAQASS</sequence>
<gene>
    <name evidence="2" type="ORF">Mco01_74580</name>
</gene>
<protein>
    <recommendedName>
        <fullName evidence="1">Helix-turn-helix domain-containing protein</fullName>
    </recommendedName>
</protein>
<feature type="domain" description="Helix-turn-helix" evidence="1">
    <location>
        <begin position="13"/>
        <end position="62"/>
    </location>
</feature>
<organism evidence="2 3">
    <name type="scientific">Microbispora corallina</name>
    <dbReference type="NCBI Taxonomy" id="83302"/>
    <lineage>
        <taxon>Bacteria</taxon>
        <taxon>Bacillati</taxon>
        <taxon>Actinomycetota</taxon>
        <taxon>Actinomycetes</taxon>
        <taxon>Streptosporangiales</taxon>
        <taxon>Streptosporangiaceae</taxon>
        <taxon>Microbispora</taxon>
    </lineage>
</organism>
<accession>A0ABQ4GBL4</accession>
<evidence type="ECO:0000259" key="1">
    <source>
        <dbReference type="Pfam" id="PF12728"/>
    </source>
</evidence>
<proteinExistence type="predicted"/>
<name>A0ABQ4GBL4_9ACTN</name>
<dbReference type="Pfam" id="PF12728">
    <property type="entry name" value="HTH_17"/>
    <property type="match status" value="1"/>
</dbReference>
<evidence type="ECO:0000313" key="2">
    <source>
        <dbReference type="EMBL" id="GIH44458.1"/>
    </source>
</evidence>
<dbReference type="InterPro" id="IPR041657">
    <property type="entry name" value="HTH_17"/>
</dbReference>
<dbReference type="EMBL" id="BOOC01000059">
    <property type="protein sequence ID" value="GIH44458.1"/>
    <property type="molecule type" value="Genomic_DNA"/>
</dbReference>
<dbReference type="SUPFAM" id="SSF46955">
    <property type="entry name" value="Putative DNA-binding domain"/>
    <property type="match status" value="1"/>
</dbReference>
<dbReference type="Proteomes" id="UP000603904">
    <property type="component" value="Unassembled WGS sequence"/>
</dbReference>
<evidence type="ECO:0000313" key="3">
    <source>
        <dbReference type="Proteomes" id="UP000603904"/>
    </source>
</evidence>
<dbReference type="InterPro" id="IPR009061">
    <property type="entry name" value="DNA-bd_dom_put_sf"/>
</dbReference>
<dbReference type="RefSeq" id="WP_204061453.1">
    <property type="nucleotide sequence ID" value="NZ_BAAAGP010000030.1"/>
</dbReference>
<comment type="caution">
    <text evidence="2">The sequence shown here is derived from an EMBL/GenBank/DDBJ whole genome shotgun (WGS) entry which is preliminary data.</text>
</comment>
<keyword evidence="3" id="KW-1185">Reference proteome</keyword>
<reference evidence="2 3" key="1">
    <citation type="submission" date="2021-01" db="EMBL/GenBank/DDBJ databases">
        <title>Whole genome shotgun sequence of Microbispora corallina NBRC 16416.</title>
        <authorList>
            <person name="Komaki H."/>
            <person name="Tamura T."/>
        </authorList>
    </citation>
    <scope>NUCLEOTIDE SEQUENCE [LARGE SCALE GENOMIC DNA]</scope>
    <source>
        <strain evidence="2 3">NBRC 16416</strain>
    </source>
</reference>